<feature type="compositionally biased region" description="Polar residues" evidence="2">
    <location>
        <begin position="715"/>
        <end position="743"/>
    </location>
</feature>
<evidence type="ECO:0000256" key="2">
    <source>
        <dbReference type="SAM" id="MobiDB-lite"/>
    </source>
</evidence>
<dbReference type="AlphaFoldDB" id="A0A8S3UXV6"/>
<reference evidence="3" key="1">
    <citation type="submission" date="2021-03" db="EMBL/GenBank/DDBJ databases">
        <authorList>
            <person name="Bekaert M."/>
        </authorList>
    </citation>
    <scope>NUCLEOTIDE SEQUENCE</scope>
</reference>
<dbReference type="OrthoDB" id="6075221at2759"/>
<feature type="compositionally biased region" description="Polar residues" evidence="2">
    <location>
        <begin position="451"/>
        <end position="468"/>
    </location>
</feature>
<keyword evidence="1" id="KW-0175">Coiled coil</keyword>
<feature type="compositionally biased region" description="Polar residues" evidence="2">
    <location>
        <begin position="179"/>
        <end position="198"/>
    </location>
</feature>
<dbReference type="EMBL" id="CAJPWZ010003049">
    <property type="protein sequence ID" value="CAG2250390.1"/>
    <property type="molecule type" value="Genomic_DNA"/>
</dbReference>
<feature type="region of interest" description="Disordered" evidence="2">
    <location>
        <begin position="179"/>
        <end position="201"/>
    </location>
</feature>
<gene>
    <name evidence="3" type="ORF">MEDL_62075</name>
</gene>
<feature type="compositionally biased region" description="Polar residues" evidence="2">
    <location>
        <begin position="687"/>
        <end position="707"/>
    </location>
</feature>
<proteinExistence type="predicted"/>
<protein>
    <submittedName>
        <fullName evidence="3">Uncharacterized protein</fullName>
    </submittedName>
</protein>
<evidence type="ECO:0000256" key="1">
    <source>
        <dbReference type="SAM" id="Coils"/>
    </source>
</evidence>
<evidence type="ECO:0000313" key="3">
    <source>
        <dbReference type="EMBL" id="CAG2250390.1"/>
    </source>
</evidence>
<dbReference type="Proteomes" id="UP000683360">
    <property type="component" value="Unassembled WGS sequence"/>
</dbReference>
<accession>A0A8S3UXV6</accession>
<feature type="region of interest" description="Disordered" evidence="2">
    <location>
        <begin position="449"/>
        <end position="468"/>
    </location>
</feature>
<dbReference type="InterPro" id="IPR036514">
    <property type="entry name" value="SGNH_hydro_sf"/>
</dbReference>
<evidence type="ECO:0000313" key="4">
    <source>
        <dbReference type="Proteomes" id="UP000683360"/>
    </source>
</evidence>
<dbReference type="Gene3D" id="3.40.50.1110">
    <property type="entry name" value="SGNH hydrolase"/>
    <property type="match status" value="1"/>
</dbReference>
<organism evidence="3 4">
    <name type="scientific">Mytilus edulis</name>
    <name type="common">Blue mussel</name>
    <dbReference type="NCBI Taxonomy" id="6550"/>
    <lineage>
        <taxon>Eukaryota</taxon>
        <taxon>Metazoa</taxon>
        <taxon>Spiralia</taxon>
        <taxon>Lophotrochozoa</taxon>
        <taxon>Mollusca</taxon>
        <taxon>Bivalvia</taxon>
        <taxon>Autobranchia</taxon>
        <taxon>Pteriomorphia</taxon>
        <taxon>Mytilida</taxon>
        <taxon>Mytiloidea</taxon>
        <taxon>Mytilidae</taxon>
        <taxon>Mytilinae</taxon>
        <taxon>Mytilus</taxon>
    </lineage>
</organism>
<keyword evidence="4" id="KW-1185">Reference proteome</keyword>
<feature type="coiled-coil region" evidence="1">
    <location>
        <begin position="327"/>
        <end position="388"/>
    </location>
</feature>
<feature type="region of interest" description="Disordered" evidence="2">
    <location>
        <begin position="687"/>
        <end position="746"/>
    </location>
</feature>
<name>A0A8S3UXV6_MYTED</name>
<comment type="caution">
    <text evidence="3">The sequence shown here is derived from an EMBL/GenBank/DDBJ whole genome shotgun (WGS) entry which is preliminary data.</text>
</comment>
<sequence length="771" mass="88169">MNKPENVNDVIDVDLEKMKNTYPINETFKSKQKTTSGKVIPFEEIDLDLYKPNANCACFITSNSRIHAWITAIAEVIYIKEGKGNKNVVWTDKTDSNNKIVQTEFVISDSNTLESKVVDSDDFLYKVIIYLTTGKILTQGKLWESFCKHQFEKCKLLVNALLNSDTCVSQKTEQFDMKSSTSIAGHTGSVTSEAQSGDLTEETTPKCINNDIDNSNLQIQDQLFVNTTNSITSTDVQKQFDISNKAVKVNSQRLEKEPEKIHESEKINEQTLTVIQNRIDIIEESLVKVSKSLANLLTLQSDSKTNILSELQNMSKSIKCTPIPPDTKIYESQLKEKNSTIEKLKKDNELLRLNKEKDLNNVKKDLEKKNLELQNQLAQIRKSKTESDLDNEKLVFIIDNTKKDAEKERCNAKERIEEKDVVIKDLQNRIQSFLYDCEGNPIQPWIKKQNARQNQQSETTRNEVNQQNNTNVSNILLRESTQNLISPTEKVAQPHSNSHMANKKTNDIIIEPINTDVIFMHDSICRFVDIDRLLLRSGKEGMRFTTYTIGDALGQVDMVSCAETIIIHVGINNLKNESAEEAFCKYTDLIEKALEKSELVVISLVLPSQIERLNVKIREFNERILYKYDTADKIKVCRNSNFISNGNVVKKFYWDSFRLNKFEGVRVLAGNIRNTLFPRTRNQVPHSQNNLYVNSYRESQKDTISSRNDYKYPYNTPNRKSSNRSDQGRNSETPAGNTYQGPPNTYYDRKLADSIASAVASVFHQYHEFGS</sequence>